<dbReference type="InterPro" id="IPR017871">
    <property type="entry name" value="ABC_transporter-like_CS"/>
</dbReference>
<dbReference type="GO" id="GO:0016887">
    <property type="term" value="F:ATP hydrolysis activity"/>
    <property type="evidence" value="ECO:0007669"/>
    <property type="project" value="InterPro"/>
</dbReference>
<dbReference type="PANTHER" id="PTHR42939:SF1">
    <property type="entry name" value="ABC TRANSPORTER ATP-BINDING PROTEIN ALBC-RELATED"/>
    <property type="match status" value="1"/>
</dbReference>
<gene>
    <name evidence="6" type="ORF">EII10_06315</name>
</gene>
<dbReference type="Gene3D" id="3.40.50.300">
    <property type="entry name" value="P-loop containing nucleotide triphosphate hydrolases"/>
    <property type="match status" value="1"/>
</dbReference>
<evidence type="ECO:0000313" key="7">
    <source>
        <dbReference type="Proteomes" id="UP000271272"/>
    </source>
</evidence>
<proteinExistence type="predicted"/>
<feature type="region of interest" description="Disordered" evidence="4">
    <location>
        <begin position="1"/>
        <end position="59"/>
    </location>
</feature>
<dbReference type="PROSITE" id="PS00211">
    <property type="entry name" value="ABC_TRANSPORTER_1"/>
    <property type="match status" value="1"/>
</dbReference>
<evidence type="ECO:0000313" key="6">
    <source>
        <dbReference type="EMBL" id="RRD29429.1"/>
    </source>
</evidence>
<feature type="domain" description="ABC transporter" evidence="5">
    <location>
        <begin position="65"/>
        <end position="285"/>
    </location>
</feature>
<sequence>MRLLRRWPGRPGAARGQSPSTAGPGPDDRLDALRGGHPAPEPAAGSHPDGGPDHVPGRTAGRTLLRAQDLSVGYHEHPVCAPATFTLASGQALALVGVNGAGKSTLLRTCLGLLPAVRGQVELLGSRPDSRSGSQRAQVAVDLGEASFFPSLSVEEHLRLVCFGHGVPQAEETVRELLVELDLMPLARALPDQLSSGQRRRVSLAAVLLRPRRLLVLDEPEQRLDQLMRLELAGRLIEECEGGGAVLMASHDPDLVAAAATHVLLVGHNTRLMGVEEGVAAMRQGE</sequence>
<dbReference type="PROSITE" id="PS50893">
    <property type="entry name" value="ABC_TRANSPORTER_2"/>
    <property type="match status" value="1"/>
</dbReference>
<dbReference type="InterPro" id="IPR027417">
    <property type="entry name" value="P-loop_NTPase"/>
</dbReference>
<dbReference type="PANTHER" id="PTHR42939">
    <property type="entry name" value="ABC TRANSPORTER ATP-BINDING PROTEIN ALBC-RELATED"/>
    <property type="match status" value="1"/>
</dbReference>
<protein>
    <submittedName>
        <fullName evidence="6">ATP-binding cassette domain-containing protein</fullName>
    </submittedName>
</protein>
<accession>A0A3P1V5M6</accession>
<keyword evidence="1" id="KW-0813">Transport</keyword>
<evidence type="ECO:0000256" key="3">
    <source>
        <dbReference type="ARBA" id="ARBA00022840"/>
    </source>
</evidence>
<keyword evidence="3 6" id="KW-0067">ATP-binding</keyword>
<dbReference type="AlphaFoldDB" id="A0A3P1V5M6"/>
<name>A0A3P1V5M6_9ACTO</name>
<dbReference type="Proteomes" id="UP000271272">
    <property type="component" value="Unassembled WGS sequence"/>
</dbReference>
<evidence type="ECO:0000256" key="2">
    <source>
        <dbReference type="ARBA" id="ARBA00022741"/>
    </source>
</evidence>
<dbReference type="Pfam" id="PF00005">
    <property type="entry name" value="ABC_tran"/>
    <property type="match status" value="1"/>
</dbReference>
<comment type="caution">
    <text evidence="6">The sequence shown here is derived from an EMBL/GenBank/DDBJ whole genome shotgun (WGS) entry which is preliminary data.</text>
</comment>
<keyword evidence="7" id="KW-1185">Reference proteome</keyword>
<evidence type="ECO:0000256" key="4">
    <source>
        <dbReference type="SAM" id="MobiDB-lite"/>
    </source>
</evidence>
<evidence type="ECO:0000259" key="5">
    <source>
        <dbReference type="PROSITE" id="PS50893"/>
    </source>
</evidence>
<evidence type="ECO:0000256" key="1">
    <source>
        <dbReference type="ARBA" id="ARBA00022448"/>
    </source>
</evidence>
<dbReference type="GO" id="GO:0005524">
    <property type="term" value="F:ATP binding"/>
    <property type="evidence" value="ECO:0007669"/>
    <property type="project" value="UniProtKB-KW"/>
</dbReference>
<dbReference type="SUPFAM" id="SSF52540">
    <property type="entry name" value="P-loop containing nucleoside triphosphate hydrolases"/>
    <property type="match status" value="1"/>
</dbReference>
<dbReference type="EMBL" id="RQZC01000007">
    <property type="protein sequence ID" value="RRD29429.1"/>
    <property type="molecule type" value="Genomic_DNA"/>
</dbReference>
<dbReference type="SMART" id="SM00382">
    <property type="entry name" value="AAA"/>
    <property type="match status" value="1"/>
</dbReference>
<keyword evidence="2" id="KW-0547">Nucleotide-binding</keyword>
<dbReference type="OrthoDB" id="6198786at2"/>
<organism evidence="6 7">
    <name type="scientific">Actinomyces bowdenii</name>
    <dbReference type="NCBI Taxonomy" id="131109"/>
    <lineage>
        <taxon>Bacteria</taxon>
        <taxon>Bacillati</taxon>
        <taxon>Actinomycetota</taxon>
        <taxon>Actinomycetes</taxon>
        <taxon>Actinomycetales</taxon>
        <taxon>Actinomycetaceae</taxon>
        <taxon>Actinomyces</taxon>
    </lineage>
</organism>
<reference evidence="6 7" key="1">
    <citation type="submission" date="2018-11" db="EMBL/GenBank/DDBJ databases">
        <title>Genomes From Bacteria Associated with the Canine Oral Cavity: a Test Case for Automated Genome-Based Taxonomic Assignment.</title>
        <authorList>
            <person name="Coil D.A."/>
            <person name="Jospin G."/>
            <person name="Darling A.E."/>
            <person name="Wallis C."/>
            <person name="Davis I.J."/>
            <person name="Harris S."/>
            <person name="Eisen J.A."/>
            <person name="Holcombe L.J."/>
            <person name="O'Flynn C."/>
        </authorList>
    </citation>
    <scope>NUCLEOTIDE SEQUENCE [LARGE SCALE GENOMIC DNA]</scope>
    <source>
        <strain evidence="6 7">OH5050</strain>
    </source>
</reference>
<dbReference type="InterPro" id="IPR003439">
    <property type="entry name" value="ABC_transporter-like_ATP-bd"/>
</dbReference>
<dbReference type="InterPro" id="IPR051782">
    <property type="entry name" value="ABC_Transporter_VariousFunc"/>
</dbReference>
<dbReference type="InterPro" id="IPR003593">
    <property type="entry name" value="AAA+_ATPase"/>
</dbReference>